<proteinExistence type="predicted"/>
<protein>
    <submittedName>
        <fullName evidence="1">Uncharacterized protein</fullName>
    </submittedName>
</protein>
<dbReference type="EMBL" id="JAOYFB010000037">
    <property type="protein sequence ID" value="KAK4022285.1"/>
    <property type="molecule type" value="Genomic_DNA"/>
</dbReference>
<keyword evidence="2" id="KW-1185">Reference proteome</keyword>
<comment type="caution">
    <text evidence="1">The sequence shown here is derived from an EMBL/GenBank/DDBJ whole genome shotgun (WGS) entry which is preliminary data.</text>
</comment>
<name>A0ABR0AB83_9CRUS</name>
<dbReference type="Proteomes" id="UP001234178">
    <property type="component" value="Unassembled WGS sequence"/>
</dbReference>
<reference evidence="1 2" key="1">
    <citation type="journal article" date="2023" name="Nucleic Acids Res.">
        <title>The hologenome of Daphnia magna reveals possible DNA methylation and microbiome-mediated evolution of the host genome.</title>
        <authorList>
            <person name="Chaturvedi A."/>
            <person name="Li X."/>
            <person name="Dhandapani V."/>
            <person name="Marshall H."/>
            <person name="Kissane S."/>
            <person name="Cuenca-Cambronero M."/>
            <person name="Asole G."/>
            <person name="Calvet F."/>
            <person name="Ruiz-Romero M."/>
            <person name="Marangio P."/>
            <person name="Guigo R."/>
            <person name="Rago D."/>
            <person name="Mirbahai L."/>
            <person name="Eastwood N."/>
            <person name="Colbourne J.K."/>
            <person name="Zhou J."/>
            <person name="Mallon E."/>
            <person name="Orsini L."/>
        </authorList>
    </citation>
    <scope>NUCLEOTIDE SEQUENCE [LARGE SCALE GENOMIC DNA]</scope>
    <source>
        <strain evidence="1">LRV0_1</strain>
    </source>
</reference>
<gene>
    <name evidence="1" type="ORF">OUZ56_007760</name>
</gene>
<evidence type="ECO:0000313" key="2">
    <source>
        <dbReference type="Proteomes" id="UP001234178"/>
    </source>
</evidence>
<accession>A0ABR0AB83</accession>
<organism evidence="1 2">
    <name type="scientific">Daphnia magna</name>
    <dbReference type="NCBI Taxonomy" id="35525"/>
    <lineage>
        <taxon>Eukaryota</taxon>
        <taxon>Metazoa</taxon>
        <taxon>Ecdysozoa</taxon>
        <taxon>Arthropoda</taxon>
        <taxon>Crustacea</taxon>
        <taxon>Branchiopoda</taxon>
        <taxon>Diplostraca</taxon>
        <taxon>Cladocera</taxon>
        <taxon>Anomopoda</taxon>
        <taxon>Daphniidae</taxon>
        <taxon>Daphnia</taxon>
    </lineage>
</organism>
<sequence length="69" mass="7969">MPLLPHFGTSAIRERVEVNCYVSWLYTGETHPDWAPSLNLDKVYVNAKSSMDRESRRVILNVQETDCTK</sequence>
<evidence type="ECO:0000313" key="1">
    <source>
        <dbReference type="EMBL" id="KAK4022285.1"/>
    </source>
</evidence>